<dbReference type="SUPFAM" id="SSF52218">
    <property type="entry name" value="Flavoproteins"/>
    <property type="match status" value="1"/>
</dbReference>
<gene>
    <name evidence="10" type="ORF">IAB60_10865</name>
</gene>
<sequence>MKLYEMVFSPTGGTKRAADILAEEIGLKRQVIDLTRMDTVYSDISISPEDVCLAAVPSYGGRVPQAAAERIRQIKGSGARAVIVCVYGNRAYEDTLAELKDVMDEAGFFCIGAVSAVAEHSIARQFAAGRPDREDEKELRGFADQLRPILTGEEPAEEVTVPGNRPYRKFGVVPVHPEAGKECSGCGACVGKCPVGAIPADNPAKTDPSLCISCMRCIKVCPRDARKLNKLMAAAISQKLKKVCQEPKKNELFLGGER</sequence>
<keyword evidence="7" id="KW-0411">Iron-sulfur</keyword>
<dbReference type="PANTHER" id="PTHR24960:SF79">
    <property type="entry name" value="PHOTOSYSTEM I IRON-SULFUR CENTER"/>
    <property type="match status" value="1"/>
</dbReference>
<feature type="domain" description="Flavodoxin-like" evidence="8">
    <location>
        <begin position="3"/>
        <end position="147"/>
    </location>
</feature>
<keyword evidence="6" id="KW-0408">Iron</keyword>
<evidence type="ECO:0000256" key="1">
    <source>
        <dbReference type="ARBA" id="ARBA00001966"/>
    </source>
</evidence>
<organism evidence="10 11">
    <name type="scientific">Candidatus Caccovicinus merdipullorum</name>
    <dbReference type="NCBI Taxonomy" id="2840724"/>
    <lineage>
        <taxon>Bacteria</taxon>
        <taxon>Bacillati</taxon>
        <taxon>Bacillota</taxon>
        <taxon>Clostridia</taxon>
        <taxon>Eubacteriales</taxon>
        <taxon>Candidatus Caccovicinus</taxon>
    </lineage>
</organism>
<dbReference type="PANTHER" id="PTHR24960">
    <property type="entry name" value="PHOTOSYSTEM I IRON-SULFUR CENTER-RELATED"/>
    <property type="match status" value="1"/>
</dbReference>
<dbReference type="InterPro" id="IPR017896">
    <property type="entry name" value="4Fe4S_Fe-S-bd"/>
</dbReference>
<dbReference type="GO" id="GO:0051539">
    <property type="term" value="F:4 iron, 4 sulfur cluster binding"/>
    <property type="evidence" value="ECO:0007669"/>
    <property type="project" value="UniProtKB-KW"/>
</dbReference>
<dbReference type="GO" id="GO:0046872">
    <property type="term" value="F:metal ion binding"/>
    <property type="evidence" value="ECO:0007669"/>
    <property type="project" value="UniProtKB-KW"/>
</dbReference>
<dbReference type="InterPro" id="IPR029039">
    <property type="entry name" value="Flavoprotein-like_sf"/>
</dbReference>
<dbReference type="PROSITE" id="PS50902">
    <property type="entry name" value="FLAVODOXIN_LIKE"/>
    <property type="match status" value="1"/>
</dbReference>
<comment type="cofactor">
    <cofactor evidence="1">
        <name>[4Fe-4S] cluster</name>
        <dbReference type="ChEBI" id="CHEBI:49883"/>
    </cofactor>
</comment>
<keyword evidence="5" id="KW-0479">Metal-binding</keyword>
<dbReference type="PROSITE" id="PS51379">
    <property type="entry name" value="4FE4S_FER_2"/>
    <property type="match status" value="2"/>
</dbReference>
<dbReference type="GO" id="GO:0016651">
    <property type="term" value="F:oxidoreductase activity, acting on NAD(P)H"/>
    <property type="evidence" value="ECO:0007669"/>
    <property type="project" value="UniProtKB-ARBA"/>
</dbReference>
<dbReference type="InterPro" id="IPR050157">
    <property type="entry name" value="PSI_iron-sulfur_center"/>
</dbReference>
<reference evidence="10" key="2">
    <citation type="journal article" date="2021" name="PeerJ">
        <title>Extensive microbial diversity within the chicken gut microbiome revealed by metagenomics and culture.</title>
        <authorList>
            <person name="Gilroy R."/>
            <person name="Ravi A."/>
            <person name="Getino M."/>
            <person name="Pursley I."/>
            <person name="Horton D.L."/>
            <person name="Alikhan N.F."/>
            <person name="Baker D."/>
            <person name="Gharbi K."/>
            <person name="Hall N."/>
            <person name="Watson M."/>
            <person name="Adriaenssens E.M."/>
            <person name="Foster-Nyarko E."/>
            <person name="Jarju S."/>
            <person name="Secka A."/>
            <person name="Antonio M."/>
            <person name="Oren A."/>
            <person name="Chaudhuri R.R."/>
            <person name="La Ragione R."/>
            <person name="Hildebrand F."/>
            <person name="Pallen M.J."/>
        </authorList>
    </citation>
    <scope>NUCLEOTIDE SEQUENCE</scope>
    <source>
        <strain evidence="10">CHK123-3438</strain>
    </source>
</reference>
<dbReference type="InterPro" id="IPR008254">
    <property type="entry name" value="Flavodoxin/NO_synth"/>
</dbReference>
<comment type="function">
    <text evidence="2">Ferredoxins are iron-sulfur proteins that transfer electrons in a wide variety of metabolic reactions.</text>
</comment>
<evidence type="ECO:0000256" key="6">
    <source>
        <dbReference type="ARBA" id="ARBA00023004"/>
    </source>
</evidence>
<feature type="domain" description="4Fe-4S ferredoxin-type" evidence="9">
    <location>
        <begin position="202"/>
        <end position="231"/>
    </location>
</feature>
<dbReference type="EMBL" id="DVKS01000183">
    <property type="protein sequence ID" value="HIT42572.1"/>
    <property type="molecule type" value="Genomic_DNA"/>
</dbReference>
<dbReference type="GO" id="GO:0010181">
    <property type="term" value="F:FMN binding"/>
    <property type="evidence" value="ECO:0007669"/>
    <property type="project" value="InterPro"/>
</dbReference>
<dbReference type="Gene3D" id="3.30.70.20">
    <property type="match status" value="1"/>
</dbReference>
<evidence type="ECO:0000256" key="2">
    <source>
        <dbReference type="ARBA" id="ARBA00003532"/>
    </source>
</evidence>
<comment type="caution">
    <text evidence="10">The sequence shown here is derived from an EMBL/GenBank/DDBJ whole genome shotgun (WGS) entry which is preliminary data.</text>
</comment>
<proteinExistence type="predicted"/>
<evidence type="ECO:0000256" key="7">
    <source>
        <dbReference type="ARBA" id="ARBA00023014"/>
    </source>
</evidence>
<reference evidence="10" key="1">
    <citation type="submission" date="2020-10" db="EMBL/GenBank/DDBJ databases">
        <authorList>
            <person name="Gilroy R."/>
        </authorList>
    </citation>
    <scope>NUCLEOTIDE SEQUENCE</scope>
    <source>
        <strain evidence="10">CHK123-3438</strain>
    </source>
</reference>
<evidence type="ECO:0000313" key="10">
    <source>
        <dbReference type="EMBL" id="HIT42572.1"/>
    </source>
</evidence>
<accession>A0A9D1GK06</accession>
<keyword evidence="4" id="KW-0004">4Fe-4S</keyword>
<protein>
    <recommendedName>
        <fullName evidence="3">Ferredoxin</fullName>
    </recommendedName>
</protein>
<name>A0A9D1GK06_9FIRM</name>
<evidence type="ECO:0000313" key="11">
    <source>
        <dbReference type="Proteomes" id="UP000886860"/>
    </source>
</evidence>
<dbReference type="AlphaFoldDB" id="A0A9D1GK06"/>
<dbReference type="SUPFAM" id="SSF54862">
    <property type="entry name" value="4Fe-4S ferredoxins"/>
    <property type="match status" value="1"/>
</dbReference>
<evidence type="ECO:0000259" key="8">
    <source>
        <dbReference type="PROSITE" id="PS50902"/>
    </source>
</evidence>
<feature type="domain" description="4Fe-4S ferredoxin-type" evidence="9">
    <location>
        <begin position="171"/>
        <end position="201"/>
    </location>
</feature>
<dbReference type="Pfam" id="PF13187">
    <property type="entry name" value="Fer4_9"/>
    <property type="match status" value="1"/>
</dbReference>
<dbReference type="InterPro" id="IPR017900">
    <property type="entry name" value="4Fe4S_Fe_S_CS"/>
</dbReference>
<evidence type="ECO:0000256" key="3">
    <source>
        <dbReference type="ARBA" id="ARBA00013529"/>
    </source>
</evidence>
<dbReference type="PROSITE" id="PS00198">
    <property type="entry name" value="4FE4S_FER_1"/>
    <property type="match status" value="1"/>
</dbReference>
<dbReference type="Proteomes" id="UP000886860">
    <property type="component" value="Unassembled WGS sequence"/>
</dbReference>
<dbReference type="Gene3D" id="3.40.50.360">
    <property type="match status" value="1"/>
</dbReference>
<evidence type="ECO:0000256" key="4">
    <source>
        <dbReference type="ARBA" id="ARBA00022485"/>
    </source>
</evidence>
<evidence type="ECO:0000256" key="5">
    <source>
        <dbReference type="ARBA" id="ARBA00022723"/>
    </source>
</evidence>
<evidence type="ECO:0000259" key="9">
    <source>
        <dbReference type="PROSITE" id="PS51379"/>
    </source>
</evidence>